<dbReference type="GO" id="GO:0022857">
    <property type="term" value="F:transmembrane transporter activity"/>
    <property type="evidence" value="ECO:0007669"/>
    <property type="project" value="InterPro"/>
</dbReference>
<evidence type="ECO:0000313" key="10">
    <source>
        <dbReference type="Proteomes" id="UP000547209"/>
    </source>
</evidence>
<keyword evidence="10" id="KW-1185">Reference proteome</keyword>
<keyword evidence="2" id="KW-0813">Transport</keyword>
<dbReference type="GO" id="GO:0005886">
    <property type="term" value="C:plasma membrane"/>
    <property type="evidence" value="ECO:0007669"/>
    <property type="project" value="UniProtKB-SubCell"/>
</dbReference>
<evidence type="ECO:0000256" key="3">
    <source>
        <dbReference type="ARBA" id="ARBA00022475"/>
    </source>
</evidence>
<feature type="transmembrane region" description="Helical" evidence="7">
    <location>
        <begin position="266"/>
        <end position="284"/>
    </location>
</feature>
<accession>A0A7X0VDX8</accession>
<evidence type="ECO:0000313" key="9">
    <source>
        <dbReference type="EMBL" id="MBB6670432.1"/>
    </source>
</evidence>
<feature type="transmembrane region" description="Helical" evidence="7">
    <location>
        <begin position="235"/>
        <end position="254"/>
    </location>
</feature>
<keyword evidence="4 7" id="KW-0812">Transmembrane</keyword>
<dbReference type="PANTHER" id="PTHR43124">
    <property type="entry name" value="PURINE EFFLUX PUMP PBUE"/>
    <property type="match status" value="1"/>
</dbReference>
<dbReference type="InterPro" id="IPR011701">
    <property type="entry name" value="MFS"/>
</dbReference>
<sequence length="397" mass="41091">MPFAIYVLGLMIFSQTTSEFMVAGMLPSLSAEFGVSIAAIGYLISAYAAGMIVGGPLLTVGLLKLPRKQAFLSLALLFLLGQSLGALAESYGVMMAARIITGISSSACFGVSLAICFSLVRPESRGRAASVVLGGLMVATAIGLPAAMLFDQRFGWRASFWAVVVLVLLSGLLALRAIPATPRPAAIRIRDELAAFRNRHLWAAYATSMLIIGATFAAFSYFTPILTELAGFAPSTIPLLLGIYGAATVLGNIATGRLADRHMMPILSVGLLALTAALTLFGLFGHQPVLAMLAVVVIGIVGVPMNPAMSTRITRVSGTGTLVTTVHGSVISLGVVVGSSVGGLAIDAGYGLASPLWVGAILAVLGLVSLFPYLRLGGAAHPRPCSAEEEERRTAAT</sequence>
<feature type="domain" description="Major facilitator superfamily (MFS) profile" evidence="8">
    <location>
        <begin position="4"/>
        <end position="378"/>
    </location>
</feature>
<dbReference type="RefSeq" id="WP_185141857.1">
    <property type="nucleotide sequence ID" value="NZ_JACJVP010000007.1"/>
</dbReference>
<dbReference type="InterPro" id="IPR020846">
    <property type="entry name" value="MFS_dom"/>
</dbReference>
<dbReference type="PROSITE" id="PS50850">
    <property type="entry name" value="MFS"/>
    <property type="match status" value="1"/>
</dbReference>
<feature type="transmembrane region" description="Helical" evidence="7">
    <location>
        <begin position="321"/>
        <end position="346"/>
    </location>
</feature>
<dbReference type="Gene3D" id="1.20.1250.20">
    <property type="entry name" value="MFS general substrate transporter like domains"/>
    <property type="match status" value="1"/>
</dbReference>
<feature type="transmembrane region" description="Helical" evidence="7">
    <location>
        <begin position="99"/>
        <end position="120"/>
    </location>
</feature>
<evidence type="ECO:0000256" key="4">
    <source>
        <dbReference type="ARBA" id="ARBA00022692"/>
    </source>
</evidence>
<feature type="transmembrane region" description="Helical" evidence="7">
    <location>
        <begin position="132"/>
        <end position="150"/>
    </location>
</feature>
<dbReference type="SUPFAM" id="SSF103473">
    <property type="entry name" value="MFS general substrate transporter"/>
    <property type="match status" value="1"/>
</dbReference>
<feature type="transmembrane region" description="Helical" evidence="7">
    <location>
        <begin position="200"/>
        <end position="223"/>
    </location>
</feature>
<reference evidence="9 10" key="1">
    <citation type="submission" date="2020-08" db="EMBL/GenBank/DDBJ databases">
        <title>Cohnella phylogeny.</title>
        <authorList>
            <person name="Dunlap C."/>
        </authorList>
    </citation>
    <scope>NUCLEOTIDE SEQUENCE [LARGE SCALE GENOMIC DNA]</scope>
    <source>
        <strain evidence="9 10">DSM 28246</strain>
    </source>
</reference>
<dbReference type="InterPro" id="IPR050189">
    <property type="entry name" value="MFS_Efflux_Transporters"/>
</dbReference>
<keyword evidence="5 7" id="KW-1133">Transmembrane helix</keyword>
<comment type="caution">
    <text evidence="9">The sequence shown here is derived from an EMBL/GenBank/DDBJ whole genome shotgun (WGS) entry which is preliminary data.</text>
</comment>
<keyword evidence="3" id="KW-1003">Cell membrane</keyword>
<name>A0A7X0VDX8_9BACL</name>
<dbReference type="EMBL" id="JACJVP010000007">
    <property type="protein sequence ID" value="MBB6670432.1"/>
    <property type="molecule type" value="Genomic_DNA"/>
</dbReference>
<dbReference type="PANTHER" id="PTHR43124:SF8">
    <property type="entry name" value="INNER MEMBRANE TRANSPORT PROTEIN YDHP"/>
    <property type="match status" value="1"/>
</dbReference>
<proteinExistence type="predicted"/>
<keyword evidence="6 7" id="KW-0472">Membrane</keyword>
<dbReference type="Proteomes" id="UP000547209">
    <property type="component" value="Unassembled WGS sequence"/>
</dbReference>
<feature type="transmembrane region" description="Helical" evidence="7">
    <location>
        <begin position="70"/>
        <end position="87"/>
    </location>
</feature>
<protein>
    <submittedName>
        <fullName evidence="9">MFS transporter</fullName>
    </submittedName>
</protein>
<evidence type="ECO:0000256" key="7">
    <source>
        <dbReference type="SAM" id="Phobius"/>
    </source>
</evidence>
<evidence type="ECO:0000256" key="5">
    <source>
        <dbReference type="ARBA" id="ARBA00022989"/>
    </source>
</evidence>
<comment type="subcellular location">
    <subcellularLocation>
        <location evidence="1">Cell membrane</location>
        <topology evidence="1">Multi-pass membrane protein</topology>
    </subcellularLocation>
</comment>
<evidence type="ECO:0000256" key="6">
    <source>
        <dbReference type="ARBA" id="ARBA00023136"/>
    </source>
</evidence>
<feature type="transmembrane region" description="Helical" evidence="7">
    <location>
        <begin position="352"/>
        <end position="374"/>
    </location>
</feature>
<feature type="transmembrane region" description="Helical" evidence="7">
    <location>
        <begin position="290"/>
        <end position="309"/>
    </location>
</feature>
<dbReference type="AlphaFoldDB" id="A0A7X0VDX8"/>
<feature type="transmembrane region" description="Helical" evidence="7">
    <location>
        <begin position="34"/>
        <end position="58"/>
    </location>
</feature>
<evidence type="ECO:0000259" key="8">
    <source>
        <dbReference type="PROSITE" id="PS50850"/>
    </source>
</evidence>
<feature type="transmembrane region" description="Helical" evidence="7">
    <location>
        <begin position="156"/>
        <end position="179"/>
    </location>
</feature>
<dbReference type="InterPro" id="IPR036259">
    <property type="entry name" value="MFS_trans_sf"/>
</dbReference>
<evidence type="ECO:0000256" key="2">
    <source>
        <dbReference type="ARBA" id="ARBA00022448"/>
    </source>
</evidence>
<dbReference type="Pfam" id="PF07690">
    <property type="entry name" value="MFS_1"/>
    <property type="match status" value="1"/>
</dbReference>
<evidence type="ECO:0000256" key="1">
    <source>
        <dbReference type="ARBA" id="ARBA00004651"/>
    </source>
</evidence>
<gene>
    <name evidence="9" type="ORF">H7C19_07000</name>
</gene>
<organism evidence="9 10">
    <name type="scientific">Cohnella nanjingensis</name>
    <dbReference type="NCBI Taxonomy" id="1387779"/>
    <lineage>
        <taxon>Bacteria</taxon>
        <taxon>Bacillati</taxon>
        <taxon>Bacillota</taxon>
        <taxon>Bacilli</taxon>
        <taxon>Bacillales</taxon>
        <taxon>Paenibacillaceae</taxon>
        <taxon>Cohnella</taxon>
    </lineage>
</organism>
<dbReference type="CDD" id="cd17324">
    <property type="entry name" value="MFS_NepI_like"/>
    <property type="match status" value="1"/>
</dbReference>